<dbReference type="Gene3D" id="3.30.470.30">
    <property type="entry name" value="DNA ligase/mRNA capping enzyme"/>
    <property type="match status" value="1"/>
</dbReference>
<comment type="caution">
    <text evidence="25">The sequence shown here is derived from an EMBL/GenBank/DDBJ whole genome shotgun (WGS) entry which is preliminary data.</text>
</comment>
<dbReference type="InterPro" id="IPR016059">
    <property type="entry name" value="DNA_ligase_ATP-dep_CS"/>
</dbReference>
<keyword evidence="5" id="KW-0548">Nucleotidyltransferase</keyword>
<sequence length="818" mass="90187">MAPGSAQQTVTVDGRRLKLTSLDRVMYPETGTTKADVLAYYAAVADCLIPHARNRPVTRKRWVNGVGTEEKPGEVFFQKNLDKSAPSWIERHGIEHSDHTNVYPMLNNLATLTWLGQISALEIHVPQWQFGHEGELNNPDRMVLDLDPGPGASLPECAEVARLAREILNDMGLDPRPVTSGSKGIHLYAALNREQTSDQVSAVAKELARILEADHPDLVVSDMKKSLRGGKVLLDWSQNNRNKTTITPYSLRGKAHPMVAAPRTWEELDDPDLAHLDFEQVIERIREHGDLLADMDRGQAGLEPMSSNLQHNDDGGPDRLHTYRSMRDASKTPEPVPDAVGEPGGNSFVIQEHHARRLHYDFRLERDGVLVSWAIPKGPPTSTGENHLAVQTEDHPLDYGSFEGTIPKGEYGAGEVYIWDSGTYEAEKWRPGKEVICTLQGREDGGLAKGGNAVRRFALIHTGGSTDSAEKNWLIHLMKEQPGQPSPPAFTVRPTEELPTLKPMLATSGSPGLLRSEEDWAFEMKWDGIRAVATVTPEGTRLLSRNGNDLTKAYPELADLGSYVNAEQAVLDGEIVVINKAGRPDFGLLQGRMNLTKKSDIDAARRRTPVHFLLFDLLHLDGNSLLDLGYTQRREVLEQAVDAPGDGHIQVPPALDATLDEAIDASKQLGLEGIMAKRVNSTYSPGRRSESWVKIKHSLTQEVVVVGWRPGKGSRAHKVGSLLVAIPDGVDLKYIGRVGSGLTERELAEIGSRLKKMGRKTAPLDDVPAPDASDARWVRPALVGEVQFSERTSTGKLRHPVWRGWRPDKKPSDVVVEI</sequence>
<dbReference type="Pfam" id="PF21686">
    <property type="entry name" value="LigD_Prim-Pol"/>
    <property type="match status" value="1"/>
</dbReference>
<evidence type="ECO:0000256" key="22">
    <source>
        <dbReference type="ARBA" id="ARBA00049990"/>
    </source>
</evidence>
<evidence type="ECO:0000256" key="16">
    <source>
        <dbReference type="ARBA" id="ARBA00023204"/>
    </source>
</evidence>
<dbReference type="GO" id="GO:0016874">
    <property type="term" value="F:ligase activity"/>
    <property type="evidence" value="ECO:0007669"/>
    <property type="project" value="UniProtKB-KW"/>
</dbReference>
<keyword evidence="4" id="KW-0808">Transferase</keyword>
<dbReference type="EC" id="6.5.1.1" evidence="2"/>
<dbReference type="Pfam" id="PF04679">
    <property type="entry name" value="DNA_ligase_A_C"/>
    <property type="match status" value="1"/>
</dbReference>
<evidence type="ECO:0000256" key="8">
    <source>
        <dbReference type="ARBA" id="ARBA00022741"/>
    </source>
</evidence>
<dbReference type="InterPro" id="IPR033649">
    <property type="entry name" value="MtLigD_Pol-like"/>
</dbReference>
<comment type="cofactor">
    <cofactor evidence="1">
        <name>Mn(2+)</name>
        <dbReference type="ChEBI" id="CHEBI:29035"/>
    </cofactor>
</comment>
<dbReference type="NCBIfam" id="TIGR02777">
    <property type="entry name" value="LigD_PE_dom"/>
    <property type="match status" value="1"/>
</dbReference>
<dbReference type="RefSeq" id="WP_346027800.1">
    <property type="nucleotide sequence ID" value="NZ_BAAAON010000001.1"/>
</dbReference>
<dbReference type="InterPro" id="IPR012340">
    <property type="entry name" value="NA-bd_OB-fold"/>
</dbReference>
<dbReference type="Gene3D" id="3.30.1490.70">
    <property type="match status" value="1"/>
</dbReference>
<evidence type="ECO:0000256" key="19">
    <source>
        <dbReference type="ARBA" id="ARBA00029943"/>
    </source>
</evidence>
<evidence type="ECO:0000256" key="3">
    <source>
        <dbReference type="ARBA" id="ARBA00022598"/>
    </source>
</evidence>
<evidence type="ECO:0000256" key="1">
    <source>
        <dbReference type="ARBA" id="ARBA00001936"/>
    </source>
</evidence>
<dbReference type="Proteomes" id="UP001500974">
    <property type="component" value="Unassembled WGS sequence"/>
</dbReference>
<keyword evidence="17" id="KW-0464">Manganese</keyword>
<keyword evidence="9" id="KW-0227">DNA damage</keyword>
<dbReference type="PROSITE" id="PS50160">
    <property type="entry name" value="DNA_LIGASE_A3"/>
    <property type="match status" value="1"/>
</dbReference>
<evidence type="ECO:0000256" key="7">
    <source>
        <dbReference type="ARBA" id="ARBA00022723"/>
    </source>
</evidence>
<dbReference type="InterPro" id="IPR052171">
    <property type="entry name" value="NHEJ_LigD"/>
</dbReference>
<keyword evidence="6" id="KW-0540">Nuclease</keyword>
<dbReference type="CDD" id="cd07971">
    <property type="entry name" value="OBF_DNA_ligase_LigD"/>
    <property type="match status" value="1"/>
</dbReference>
<keyword evidence="3 25" id="KW-0436">Ligase</keyword>
<dbReference type="CDD" id="cd07906">
    <property type="entry name" value="Adenylation_DNA_ligase_LigD_LigC"/>
    <property type="match status" value="1"/>
</dbReference>
<evidence type="ECO:0000256" key="18">
    <source>
        <dbReference type="ARBA" id="ARBA00023268"/>
    </source>
</evidence>
<keyword evidence="26" id="KW-1185">Reference proteome</keyword>
<evidence type="ECO:0000313" key="25">
    <source>
        <dbReference type="EMBL" id="GAA2174293.1"/>
    </source>
</evidence>
<feature type="region of interest" description="Disordered" evidence="23">
    <location>
        <begin position="300"/>
        <end position="322"/>
    </location>
</feature>
<name>A0ABN3ASN1_9MICC</name>
<keyword evidence="7" id="KW-0479">Metal-binding</keyword>
<comment type="similarity">
    <text evidence="21">In the C-terminal section; belongs to the ATP-dependent DNA ligase family.</text>
</comment>
<evidence type="ECO:0000256" key="9">
    <source>
        <dbReference type="ARBA" id="ARBA00022763"/>
    </source>
</evidence>
<dbReference type="EMBL" id="BAAAON010000001">
    <property type="protein sequence ID" value="GAA2174293.1"/>
    <property type="molecule type" value="Genomic_DNA"/>
</dbReference>
<evidence type="ECO:0000256" key="10">
    <source>
        <dbReference type="ARBA" id="ARBA00022801"/>
    </source>
</evidence>
<dbReference type="Pfam" id="PF01068">
    <property type="entry name" value="DNA_ligase_A_M"/>
    <property type="match status" value="1"/>
</dbReference>
<keyword evidence="8" id="KW-0547">Nucleotide-binding</keyword>
<evidence type="ECO:0000256" key="17">
    <source>
        <dbReference type="ARBA" id="ARBA00023211"/>
    </source>
</evidence>
<dbReference type="PANTHER" id="PTHR42705">
    <property type="entry name" value="BIFUNCTIONAL NON-HOMOLOGOUS END JOINING PROTEIN LIGD"/>
    <property type="match status" value="1"/>
</dbReference>
<keyword evidence="14" id="KW-0238">DNA-binding</keyword>
<protein>
    <recommendedName>
        <fullName evidence="2">DNA ligase (ATP)</fullName>
        <ecNumber evidence="2">6.5.1.1</ecNumber>
    </recommendedName>
    <alternativeName>
        <fullName evidence="19">NHEJ DNA polymerase</fullName>
    </alternativeName>
</protein>
<keyword evidence="15" id="KW-0233">DNA recombination</keyword>
<proteinExistence type="inferred from homology"/>
<accession>A0ABN3ASN1</accession>
<evidence type="ECO:0000256" key="15">
    <source>
        <dbReference type="ARBA" id="ARBA00023172"/>
    </source>
</evidence>
<keyword evidence="11" id="KW-0269">Exonuclease</keyword>
<dbReference type="Pfam" id="PF13298">
    <property type="entry name" value="LigD_N"/>
    <property type="match status" value="1"/>
</dbReference>
<keyword evidence="18" id="KW-0511">Multifunctional enzyme</keyword>
<dbReference type="NCBIfam" id="NF007210">
    <property type="entry name" value="PRK09632.1"/>
    <property type="match status" value="1"/>
</dbReference>
<keyword evidence="16" id="KW-0234">DNA repair</keyword>
<dbReference type="PROSITE" id="PS00697">
    <property type="entry name" value="DNA_LIGASE_A1"/>
    <property type="match status" value="1"/>
</dbReference>
<keyword evidence="10" id="KW-0378">Hydrolase</keyword>
<dbReference type="InterPro" id="IPR012310">
    <property type="entry name" value="DNA_ligase_ATP-dep_cent"/>
</dbReference>
<dbReference type="InterPro" id="IPR014146">
    <property type="entry name" value="LigD_ligase_dom"/>
</dbReference>
<feature type="compositionally biased region" description="Basic and acidic residues" evidence="23">
    <location>
        <begin position="311"/>
        <end position="322"/>
    </location>
</feature>
<feature type="domain" description="ATP-dependent DNA ligase family profile" evidence="24">
    <location>
        <begin position="603"/>
        <end position="728"/>
    </location>
</feature>
<gene>
    <name evidence="25" type="ORF">GCM10009784_12000</name>
</gene>
<dbReference type="Gene3D" id="3.90.920.10">
    <property type="entry name" value="DNA primase, PRIM domain"/>
    <property type="match status" value="1"/>
</dbReference>
<dbReference type="InterPro" id="IPR014144">
    <property type="entry name" value="LigD_PE_domain"/>
</dbReference>
<keyword evidence="12" id="KW-0067">ATP-binding</keyword>
<evidence type="ECO:0000256" key="13">
    <source>
        <dbReference type="ARBA" id="ARBA00022932"/>
    </source>
</evidence>
<dbReference type="NCBIfam" id="TIGR02779">
    <property type="entry name" value="NHEJ_ligase_lig"/>
    <property type="match status" value="1"/>
</dbReference>
<evidence type="ECO:0000256" key="12">
    <source>
        <dbReference type="ARBA" id="ARBA00022840"/>
    </source>
</evidence>
<dbReference type="InterPro" id="IPR012309">
    <property type="entry name" value="DNA_ligase_ATP-dep_C"/>
</dbReference>
<dbReference type="PANTHER" id="PTHR42705:SF2">
    <property type="entry name" value="BIFUNCTIONAL NON-HOMOLOGOUS END JOINING PROTEIN LIGD"/>
    <property type="match status" value="1"/>
</dbReference>
<dbReference type="InterPro" id="IPR014145">
    <property type="entry name" value="LigD_pol_dom"/>
</dbReference>
<keyword evidence="13" id="KW-0239">DNA-directed DNA polymerase</keyword>
<evidence type="ECO:0000313" key="26">
    <source>
        <dbReference type="Proteomes" id="UP001500974"/>
    </source>
</evidence>
<evidence type="ECO:0000259" key="24">
    <source>
        <dbReference type="PROSITE" id="PS50160"/>
    </source>
</evidence>
<comment type="similarity">
    <text evidence="22">In the N-terminal section; belongs to the LigD polymerase family.</text>
</comment>
<evidence type="ECO:0000256" key="11">
    <source>
        <dbReference type="ARBA" id="ARBA00022839"/>
    </source>
</evidence>
<evidence type="ECO:0000256" key="5">
    <source>
        <dbReference type="ARBA" id="ARBA00022695"/>
    </source>
</evidence>
<dbReference type="CDD" id="cd04863">
    <property type="entry name" value="MtLigD_Pol_like"/>
    <property type="match status" value="1"/>
</dbReference>
<evidence type="ECO:0000256" key="21">
    <source>
        <dbReference type="ARBA" id="ARBA00049981"/>
    </source>
</evidence>
<evidence type="ECO:0000256" key="2">
    <source>
        <dbReference type="ARBA" id="ARBA00012727"/>
    </source>
</evidence>
<dbReference type="Gene3D" id="2.40.50.140">
    <property type="entry name" value="Nucleic acid-binding proteins"/>
    <property type="match status" value="1"/>
</dbReference>
<dbReference type="NCBIfam" id="TIGR02778">
    <property type="entry name" value="ligD_pol"/>
    <property type="match status" value="1"/>
</dbReference>
<dbReference type="SUPFAM" id="SSF56091">
    <property type="entry name" value="DNA ligase/mRNA capping enzyme, catalytic domain"/>
    <property type="match status" value="1"/>
</dbReference>
<evidence type="ECO:0000256" key="6">
    <source>
        <dbReference type="ARBA" id="ARBA00022722"/>
    </source>
</evidence>
<evidence type="ECO:0000256" key="23">
    <source>
        <dbReference type="SAM" id="MobiDB-lite"/>
    </source>
</evidence>
<organism evidence="25 26">
    <name type="scientific">Arthrobacter parietis</name>
    <dbReference type="NCBI Taxonomy" id="271434"/>
    <lineage>
        <taxon>Bacteria</taxon>
        <taxon>Bacillati</taxon>
        <taxon>Actinomycetota</taxon>
        <taxon>Actinomycetes</taxon>
        <taxon>Micrococcales</taxon>
        <taxon>Micrococcaceae</taxon>
        <taxon>Arthrobacter</taxon>
    </lineage>
</organism>
<evidence type="ECO:0000256" key="4">
    <source>
        <dbReference type="ARBA" id="ARBA00022679"/>
    </source>
</evidence>
<evidence type="ECO:0000256" key="20">
    <source>
        <dbReference type="ARBA" id="ARBA00034003"/>
    </source>
</evidence>
<reference evidence="25 26" key="1">
    <citation type="journal article" date="2019" name="Int. J. Syst. Evol. Microbiol.">
        <title>The Global Catalogue of Microorganisms (GCM) 10K type strain sequencing project: providing services to taxonomists for standard genome sequencing and annotation.</title>
        <authorList>
            <consortium name="The Broad Institute Genomics Platform"/>
            <consortium name="The Broad Institute Genome Sequencing Center for Infectious Disease"/>
            <person name="Wu L."/>
            <person name="Ma J."/>
        </authorList>
    </citation>
    <scope>NUCLEOTIDE SEQUENCE [LARGE SCALE GENOMIC DNA]</scope>
    <source>
        <strain evidence="25 26">JCM 14917</strain>
    </source>
</reference>
<evidence type="ECO:0000256" key="14">
    <source>
        <dbReference type="ARBA" id="ARBA00023125"/>
    </source>
</evidence>
<dbReference type="SUPFAM" id="SSF50249">
    <property type="entry name" value="Nucleic acid-binding proteins"/>
    <property type="match status" value="1"/>
</dbReference>
<comment type="catalytic activity">
    <reaction evidence="20">
        <text>ATP + (deoxyribonucleotide)n-3'-hydroxyl + 5'-phospho-(deoxyribonucleotide)m = (deoxyribonucleotide)n+m + AMP + diphosphate.</text>
        <dbReference type="EC" id="6.5.1.1"/>
    </reaction>
</comment>